<dbReference type="Proteomes" id="UP000225505">
    <property type="component" value="Segment"/>
</dbReference>
<protein>
    <recommendedName>
        <fullName evidence="5">Scaffolding protein</fullName>
    </recommendedName>
</protein>
<feature type="compositionally biased region" description="Low complexity" evidence="2">
    <location>
        <begin position="1"/>
        <end position="27"/>
    </location>
</feature>
<proteinExistence type="predicted"/>
<feature type="region of interest" description="Disordered" evidence="2">
    <location>
        <begin position="126"/>
        <end position="167"/>
    </location>
</feature>
<evidence type="ECO:0000256" key="2">
    <source>
        <dbReference type="SAM" id="MobiDB-lite"/>
    </source>
</evidence>
<reference evidence="3 4" key="1">
    <citation type="journal article" date="2012" name="J. Virol.">
        <title>Complete Genome Sequences of 138 Mycobacteriophages.</title>
        <authorList>
            <consortium name="the Science Education Alliance Phage Hunters Advancing Genomics and Evolutionary Science Program"/>
            <consortium name="the KwaZulu-Natal Research Institute for Tuberculosis and HIV Mycobacterial Genetics Course Students"/>
            <consortium name="the Phage Hunters Integrating Research and Education Program"/>
            <person name="Hatfull G.F."/>
        </authorList>
    </citation>
    <scope>NUCLEOTIDE SEQUENCE [LARGE SCALE GENOMIC DNA]</scope>
    <source>
        <strain evidence="4">Anaya</strain>
    </source>
</reference>
<dbReference type="EMBL" id="JF704106">
    <property type="protein sequence ID" value="AEK07972.1"/>
    <property type="molecule type" value="Genomic_DNA"/>
</dbReference>
<evidence type="ECO:0000313" key="3">
    <source>
        <dbReference type="EMBL" id="AEK07972.1"/>
    </source>
</evidence>
<organism evidence="3 4">
    <name type="scientific">Mycobacterium phage Anaya</name>
    <dbReference type="NCBI Taxonomy" id="2902832"/>
    <lineage>
        <taxon>Viruses</taxon>
        <taxon>Duplodnaviria</taxon>
        <taxon>Heunggongvirae</taxon>
        <taxon>Uroviricota</taxon>
        <taxon>Caudoviricetes</taxon>
        <taxon>Weiservirinae</taxon>
        <taxon>Anayavirus</taxon>
        <taxon>Anayavirus anaya</taxon>
    </lineage>
</organism>
<feature type="coiled-coil region" evidence="1">
    <location>
        <begin position="61"/>
        <end position="88"/>
    </location>
</feature>
<evidence type="ECO:0000256" key="1">
    <source>
        <dbReference type="SAM" id="Coils"/>
    </source>
</evidence>
<keyword evidence="1" id="KW-0175">Coiled coil</keyword>
<keyword evidence="4" id="KW-1185">Reference proteome</keyword>
<evidence type="ECO:0008006" key="5">
    <source>
        <dbReference type="Google" id="ProtNLM"/>
    </source>
</evidence>
<dbReference type="GeneID" id="40090436"/>
<dbReference type="OrthoDB" id="21514at10239"/>
<gene>
    <name evidence="3" type="primary">13</name>
    <name evidence="3" type="ORF">ANAYA_13</name>
</gene>
<feature type="compositionally biased region" description="Gly residues" evidence="2">
    <location>
        <begin position="145"/>
        <end position="159"/>
    </location>
</feature>
<accession>G1BPW1</accession>
<sequence length="179" mass="18647">MSDINPTEGTEGTEGGEAPKAAAPAVDDAPKVDAPKTYTQAEVDAMIAPLQTAATELQTIKDGEKTELQKALDRAAEAEKRAEKAEFTSMREKVANRPGKVVPVASLTGKTEAELIASADALIAWRDENAPKPPEAPKQKRNPAGSGGGFKSGATGADGGTDDPKVRAVEALRRLRSGK</sequence>
<dbReference type="RefSeq" id="YP_009614032.1">
    <property type="nucleotide sequence ID" value="NC_042031.1"/>
</dbReference>
<name>G1BPW1_9CAUD</name>
<feature type="compositionally biased region" description="Basic and acidic residues" evidence="2">
    <location>
        <begin position="126"/>
        <end position="138"/>
    </location>
</feature>
<feature type="region of interest" description="Disordered" evidence="2">
    <location>
        <begin position="1"/>
        <end position="35"/>
    </location>
</feature>
<evidence type="ECO:0000313" key="4">
    <source>
        <dbReference type="Proteomes" id="UP000225505"/>
    </source>
</evidence>